<evidence type="ECO:0000313" key="2">
    <source>
        <dbReference type="Proteomes" id="UP000223391"/>
    </source>
</evidence>
<name>A0A0U4B6B9_9CAUD</name>
<accession>A0A0U4B6B9</accession>
<sequence>MALKSSELSNQQKINFIYDALINGGLDTPGGLSLFAFVGSIWDRPIIRDGKKIPALQELADCKTLLLAQGATLNGLVALVGKLAVSQPGTPDMSEDEFVELIKTGVVEALAGLTGKATFELEAGK</sequence>
<dbReference type="EMBL" id="KU160664">
    <property type="protein sequence ID" value="ALY10240.1"/>
    <property type="molecule type" value="Genomic_DNA"/>
</dbReference>
<evidence type="ECO:0000313" key="1">
    <source>
        <dbReference type="EMBL" id="ALY10240.1"/>
    </source>
</evidence>
<keyword evidence="2" id="KW-1185">Reference proteome</keyword>
<organism evidence="1 2">
    <name type="scientific">Arthrobacter phage Salgado</name>
    <dbReference type="NCBI Taxonomy" id="1772314"/>
    <lineage>
        <taxon>Viruses</taxon>
        <taxon>Duplodnaviria</taxon>
        <taxon>Heunggongvirae</taxon>
        <taxon>Uroviricota</taxon>
        <taxon>Caudoviricetes</taxon>
        <taxon>Laroyevirus</taxon>
        <taxon>Laroyevirus salgado</taxon>
    </lineage>
</organism>
<dbReference type="GeneID" id="65071686"/>
<reference evidence="2" key="1">
    <citation type="submission" date="2015-11" db="EMBL/GenBank/DDBJ databases">
        <authorList>
            <person name="Greene A."/>
            <person name="Schneider V.M."/>
            <person name="Bradley K.W."/>
            <person name="Asai D.J."/>
            <person name="Bowman C.A."/>
            <person name="Russell D.A."/>
            <person name="Pope W.H."/>
            <person name="Jacobs-Sera D."/>
            <person name="Hendrix R.W."/>
            <person name="Hatfull G.F."/>
        </authorList>
    </citation>
    <scope>NUCLEOTIDE SEQUENCE [LARGE SCALE GENOMIC DNA]</scope>
</reference>
<dbReference type="RefSeq" id="YP_010082683.1">
    <property type="nucleotide sequence ID" value="NC_055033.1"/>
</dbReference>
<proteinExistence type="predicted"/>
<gene>
    <name evidence="1" type="primary">74</name>
    <name evidence="1" type="ORF">SALGADO_74</name>
</gene>
<dbReference type="KEGG" id="vg:65071686"/>
<dbReference type="Proteomes" id="UP000223391">
    <property type="component" value="Segment"/>
</dbReference>
<protein>
    <submittedName>
        <fullName evidence="1">Uncharacterized protein</fullName>
    </submittedName>
</protein>